<evidence type="ECO:0000256" key="1">
    <source>
        <dbReference type="ARBA" id="ARBA00023015"/>
    </source>
</evidence>
<name>A0ABD2I0J6_9BILA</name>
<feature type="domain" description="NR LBD" evidence="4">
    <location>
        <begin position="147"/>
        <end position="381"/>
    </location>
</feature>
<dbReference type="EMBL" id="JBICBT010001298">
    <property type="protein sequence ID" value="KAL3074054.1"/>
    <property type="molecule type" value="Genomic_DNA"/>
</dbReference>
<evidence type="ECO:0000256" key="3">
    <source>
        <dbReference type="ARBA" id="ARBA00023170"/>
    </source>
</evidence>
<dbReference type="Pfam" id="PF00104">
    <property type="entry name" value="Hormone_recep"/>
    <property type="match status" value="1"/>
</dbReference>
<proteinExistence type="predicted"/>
<dbReference type="Gene3D" id="1.10.565.10">
    <property type="entry name" value="Retinoid X Receptor"/>
    <property type="match status" value="1"/>
</dbReference>
<keyword evidence="1" id="KW-0805">Transcription regulation</keyword>
<keyword evidence="2" id="KW-0804">Transcription</keyword>
<dbReference type="AlphaFoldDB" id="A0ABD2I0J6"/>
<dbReference type="PANTHER" id="PTHR24083">
    <property type="entry name" value="NUCLEAR HORMONE RECEPTOR"/>
    <property type="match status" value="1"/>
</dbReference>
<organism evidence="5 6">
    <name type="scientific">Heterodera trifolii</name>
    <dbReference type="NCBI Taxonomy" id="157864"/>
    <lineage>
        <taxon>Eukaryota</taxon>
        <taxon>Metazoa</taxon>
        <taxon>Ecdysozoa</taxon>
        <taxon>Nematoda</taxon>
        <taxon>Chromadorea</taxon>
        <taxon>Rhabditida</taxon>
        <taxon>Tylenchina</taxon>
        <taxon>Tylenchomorpha</taxon>
        <taxon>Tylenchoidea</taxon>
        <taxon>Heteroderidae</taxon>
        <taxon>Heteroderinae</taxon>
        <taxon>Heterodera</taxon>
    </lineage>
</organism>
<keyword evidence="6" id="KW-1185">Reference proteome</keyword>
<dbReference type="SMART" id="SM00430">
    <property type="entry name" value="HOLI"/>
    <property type="match status" value="1"/>
</dbReference>
<protein>
    <recommendedName>
        <fullName evidence="4">NR LBD domain-containing protein</fullName>
    </recommendedName>
</protein>
<dbReference type="InterPro" id="IPR050274">
    <property type="entry name" value="Nuclear_hormone_rcpt_NR2"/>
</dbReference>
<dbReference type="SUPFAM" id="SSF57716">
    <property type="entry name" value="Glucocorticoid receptor-like (DNA-binding domain)"/>
    <property type="match status" value="1"/>
</dbReference>
<dbReference type="SUPFAM" id="SSF48508">
    <property type="entry name" value="Nuclear receptor ligand-binding domain"/>
    <property type="match status" value="1"/>
</dbReference>
<evidence type="ECO:0000256" key="2">
    <source>
        <dbReference type="ARBA" id="ARBA00023163"/>
    </source>
</evidence>
<dbReference type="Proteomes" id="UP001620626">
    <property type="component" value="Unassembled WGS sequence"/>
</dbReference>
<dbReference type="PROSITE" id="PS51843">
    <property type="entry name" value="NR_LBD"/>
    <property type="match status" value="1"/>
</dbReference>
<sequence>MKSCRACRLDKCLLEGMDPTMVEAEQSTELSQFIQSLYKRREFLQQQLQEKKETICNMDTEIKIENDENCTSNERNEDNQILCHPSGPIYEKWRDKSMLLNLTISSLKTVEQQIRSFIDIRREFDDNFFEQFSTLNEFLNGAKNIVFNPNKYMKIMTQHVNPDQIYKWVSKHGNFGGKNPLLVSEIVSVIDLFRTMPHFTMLEPKDQAILLSFVAIPLIYLNARFYSSKINSPIVRIIPNSSFSPLYLYYKNPFYAGDKTIQTLSELMYVKSMEIFNKLQLTDEEFLLVRALISSHSAVNGLSDAGRRTLQHLSEHYANLLMHYLRTNYGNIDGVLRYAELVHLVESVFFNAERHREFFTYLAMVTDQGRFHAAIPPIFTSMILHGTLDE</sequence>
<comment type="caution">
    <text evidence="5">The sequence shown here is derived from an EMBL/GenBank/DDBJ whole genome shotgun (WGS) entry which is preliminary data.</text>
</comment>
<evidence type="ECO:0000313" key="5">
    <source>
        <dbReference type="EMBL" id="KAL3074054.1"/>
    </source>
</evidence>
<dbReference type="InterPro" id="IPR000536">
    <property type="entry name" value="Nucl_hrmn_rcpt_lig-bd"/>
</dbReference>
<accession>A0ABD2I0J6</accession>
<keyword evidence="3" id="KW-0675">Receptor</keyword>
<dbReference type="InterPro" id="IPR035500">
    <property type="entry name" value="NHR-like_dom_sf"/>
</dbReference>
<evidence type="ECO:0000313" key="6">
    <source>
        <dbReference type="Proteomes" id="UP001620626"/>
    </source>
</evidence>
<gene>
    <name evidence="5" type="ORF">niasHT_033262</name>
</gene>
<reference evidence="5 6" key="1">
    <citation type="submission" date="2024-10" db="EMBL/GenBank/DDBJ databases">
        <authorList>
            <person name="Kim D."/>
        </authorList>
    </citation>
    <scope>NUCLEOTIDE SEQUENCE [LARGE SCALE GENOMIC DNA]</scope>
    <source>
        <strain evidence="5">BH-2024</strain>
    </source>
</reference>
<evidence type="ECO:0000259" key="4">
    <source>
        <dbReference type="PROSITE" id="PS51843"/>
    </source>
</evidence>